<dbReference type="RefSeq" id="WP_007804085.1">
    <property type="nucleotide sequence ID" value="NZ_DS022280.1"/>
</dbReference>
<evidence type="ECO:0000256" key="1">
    <source>
        <dbReference type="SAM" id="Phobius"/>
    </source>
</evidence>
<dbReference type="Pfam" id="PF07331">
    <property type="entry name" value="TctB"/>
    <property type="match status" value="1"/>
</dbReference>
<feature type="transmembrane region" description="Helical" evidence="1">
    <location>
        <begin position="114"/>
        <end position="133"/>
    </location>
</feature>
<name>Q0FKP0_SALBH</name>
<organism evidence="3 4">
    <name type="scientific">Salipiger bermudensis (strain DSM 26914 / JCM 13377 / KCTC 12554 / HTCC2601)</name>
    <name type="common">Pelagibaca bermudensis</name>
    <dbReference type="NCBI Taxonomy" id="314265"/>
    <lineage>
        <taxon>Bacteria</taxon>
        <taxon>Pseudomonadati</taxon>
        <taxon>Pseudomonadota</taxon>
        <taxon>Alphaproteobacteria</taxon>
        <taxon>Rhodobacterales</taxon>
        <taxon>Roseobacteraceae</taxon>
        <taxon>Salipiger</taxon>
    </lineage>
</organism>
<evidence type="ECO:0000259" key="2">
    <source>
        <dbReference type="Pfam" id="PF07331"/>
    </source>
</evidence>
<keyword evidence="1" id="KW-1133">Transmembrane helix</keyword>
<dbReference type="EMBL" id="AATQ01000038">
    <property type="protein sequence ID" value="EAU44772.1"/>
    <property type="molecule type" value="Genomic_DNA"/>
</dbReference>
<feature type="transmembrane region" description="Helical" evidence="1">
    <location>
        <begin position="39"/>
        <end position="56"/>
    </location>
</feature>
<dbReference type="eggNOG" id="ENOG5032SKA">
    <property type="taxonomic scope" value="Bacteria"/>
</dbReference>
<feature type="transmembrane region" description="Helical" evidence="1">
    <location>
        <begin position="90"/>
        <end position="107"/>
    </location>
</feature>
<evidence type="ECO:0000313" key="4">
    <source>
        <dbReference type="Proteomes" id="UP000006230"/>
    </source>
</evidence>
<evidence type="ECO:0000313" key="3">
    <source>
        <dbReference type="EMBL" id="EAU44772.1"/>
    </source>
</evidence>
<keyword evidence="1" id="KW-0472">Membrane</keyword>
<feature type="transmembrane region" description="Helical" evidence="1">
    <location>
        <begin position="5"/>
        <end position="27"/>
    </location>
</feature>
<dbReference type="InterPro" id="IPR009936">
    <property type="entry name" value="DUF1468"/>
</dbReference>
<protein>
    <submittedName>
        <fullName evidence="3">Membrane protein TctB, putative</fullName>
    </submittedName>
</protein>
<dbReference type="STRING" id="314265.R2601_00145"/>
<keyword evidence="4" id="KW-1185">Reference proteome</keyword>
<feature type="transmembrane region" description="Helical" evidence="1">
    <location>
        <begin position="68"/>
        <end position="84"/>
    </location>
</feature>
<dbReference type="HOGENOM" id="CLU_110735_3_1_5"/>
<sequence>MADRIFAAVLLAVTIGYAVIAFTVIRAPFQYDPLGPESWPRILSIVAILCLLYILWKPDAIGFDMTRQVWFRLGAAVVLLLAYSDLYEPLGFILSTILFGTIMALMLGAPRLRAVGFGIAAGVFGWLLCVTLMDLNLPEGALYEAVVDSFQQTEEEGAS</sequence>
<dbReference type="OrthoDB" id="5519430at2"/>
<comment type="caution">
    <text evidence="3">The sequence shown here is derived from an EMBL/GenBank/DDBJ whole genome shotgun (WGS) entry which is preliminary data.</text>
</comment>
<accession>Q0FKP0</accession>
<keyword evidence="1" id="KW-0812">Transmembrane</keyword>
<dbReference type="AlphaFoldDB" id="Q0FKP0"/>
<gene>
    <name evidence="3" type="ORF">R2601_00145</name>
</gene>
<dbReference type="Proteomes" id="UP000006230">
    <property type="component" value="Unassembled WGS sequence"/>
</dbReference>
<feature type="domain" description="DUF1468" evidence="2">
    <location>
        <begin position="5"/>
        <end position="138"/>
    </location>
</feature>
<proteinExistence type="predicted"/>
<reference evidence="3 4" key="1">
    <citation type="journal article" date="2010" name="J. Bacteriol.">
        <title>Genome sequences of Pelagibaca bermudensis HTCC2601T and Maritimibacter alkaliphilus HTCC2654T, the type strains of two marine Roseobacter genera.</title>
        <authorList>
            <person name="Thrash J.C."/>
            <person name="Cho J.C."/>
            <person name="Ferriera S."/>
            <person name="Johnson J."/>
            <person name="Vergin K.L."/>
            <person name="Giovannoni S.J."/>
        </authorList>
    </citation>
    <scope>NUCLEOTIDE SEQUENCE [LARGE SCALE GENOMIC DNA]</scope>
    <source>
        <strain evidence="4">DSM 26914 / JCM 13377 / KCTC 12554 / HTCC2601</strain>
    </source>
</reference>